<dbReference type="CDD" id="cd20292">
    <property type="entry name" value="cupin_QdtA-like"/>
    <property type="match status" value="1"/>
</dbReference>
<name>A0ABS5JTN9_9BACT</name>
<evidence type="ECO:0000259" key="1">
    <source>
        <dbReference type="Pfam" id="PF05523"/>
    </source>
</evidence>
<dbReference type="InterPro" id="IPR008894">
    <property type="entry name" value="QdtA_cupin_dom"/>
</dbReference>
<dbReference type="SUPFAM" id="SSF51182">
    <property type="entry name" value="RmlC-like cupins"/>
    <property type="match status" value="1"/>
</dbReference>
<evidence type="ECO:0000313" key="3">
    <source>
        <dbReference type="Proteomes" id="UP000708576"/>
    </source>
</evidence>
<gene>
    <name evidence="2" type="ORF">KEM10_08025</name>
</gene>
<keyword evidence="3" id="KW-1185">Reference proteome</keyword>
<sequence length="141" mass="16394">MSDDSIKLISLPKIVDLRGNLSFLEDNNQIPFKIARSYWIYDVPGGEERGGHAYTNSAEFVIPLIGSLQVELYQGDKKQTYTLNTPNKGLYLPKLTWRKVCNFLSGSICLIISDTYYNDCEYIRDFNTYINRWKKEYDDIN</sequence>
<dbReference type="Pfam" id="PF05523">
    <property type="entry name" value="FdtA"/>
    <property type="match status" value="1"/>
</dbReference>
<organism evidence="2 3">
    <name type="scientific">Carboxylicivirga linearis</name>
    <dbReference type="NCBI Taxonomy" id="1628157"/>
    <lineage>
        <taxon>Bacteria</taxon>
        <taxon>Pseudomonadati</taxon>
        <taxon>Bacteroidota</taxon>
        <taxon>Bacteroidia</taxon>
        <taxon>Marinilabiliales</taxon>
        <taxon>Marinilabiliaceae</taxon>
        <taxon>Carboxylicivirga</taxon>
    </lineage>
</organism>
<proteinExistence type="predicted"/>
<feature type="domain" description="Sugar 3,4-ketoisomerase QdtA cupin" evidence="1">
    <location>
        <begin position="6"/>
        <end position="131"/>
    </location>
</feature>
<dbReference type="RefSeq" id="WP_212215473.1">
    <property type="nucleotide sequence ID" value="NZ_JAGUCO010000004.1"/>
</dbReference>
<dbReference type="EMBL" id="JAGUCO010000004">
    <property type="protein sequence ID" value="MBS2098227.1"/>
    <property type="molecule type" value="Genomic_DNA"/>
</dbReference>
<dbReference type="Proteomes" id="UP000708576">
    <property type="component" value="Unassembled WGS sequence"/>
</dbReference>
<protein>
    <submittedName>
        <fullName evidence="2">WxcM-like domain-containing protein</fullName>
    </submittedName>
</protein>
<comment type="caution">
    <text evidence="2">The sequence shown here is derived from an EMBL/GenBank/DDBJ whole genome shotgun (WGS) entry which is preliminary data.</text>
</comment>
<accession>A0ABS5JTN9</accession>
<reference evidence="2 3" key="1">
    <citation type="journal article" date="2015" name="Int. J. Syst. Evol. Microbiol.">
        <title>Carboxylicivirga linearis sp. nov., isolated from a sea cucumber culture pond.</title>
        <authorList>
            <person name="Wang F.Q."/>
            <person name="Zhou Y.X."/>
            <person name="Lin X.Z."/>
            <person name="Chen G.J."/>
            <person name="Du Z.J."/>
        </authorList>
    </citation>
    <scope>NUCLEOTIDE SEQUENCE [LARGE SCALE GENOMIC DNA]</scope>
    <source>
        <strain evidence="2 3">FB218</strain>
    </source>
</reference>
<dbReference type="InterPro" id="IPR014710">
    <property type="entry name" value="RmlC-like_jellyroll"/>
</dbReference>
<evidence type="ECO:0000313" key="2">
    <source>
        <dbReference type="EMBL" id="MBS2098227.1"/>
    </source>
</evidence>
<dbReference type="Gene3D" id="2.60.120.10">
    <property type="entry name" value="Jelly Rolls"/>
    <property type="match status" value="1"/>
</dbReference>
<dbReference type="InterPro" id="IPR011051">
    <property type="entry name" value="RmlC_Cupin_sf"/>
</dbReference>